<dbReference type="Proteomes" id="UP000652761">
    <property type="component" value="Unassembled WGS sequence"/>
</dbReference>
<keyword evidence="3" id="KW-1185">Reference proteome</keyword>
<evidence type="ECO:0000313" key="3">
    <source>
        <dbReference type="Proteomes" id="UP000652761"/>
    </source>
</evidence>
<proteinExistence type="predicted"/>
<dbReference type="EMBL" id="NMUH01001684">
    <property type="protein sequence ID" value="MQL94506.1"/>
    <property type="molecule type" value="Genomic_DNA"/>
</dbReference>
<comment type="caution">
    <text evidence="2">The sequence shown here is derived from an EMBL/GenBank/DDBJ whole genome shotgun (WGS) entry which is preliminary data.</text>
</comment>
<sequence length="106" mass="11679">MCAKAKKTYGGLDKESLAQSGVFPVEKWSMSRECVKTRVHRASSARRPRETVTGSGRNSQVATSVAVALRLRRFDPTWSGACRDTDATTWVRVATGRQYNQVGPTC</sequence>
<dbReference type="AlphaFoldDB" id="A0A843VHA4"/>
<accession>A0A843VHA4</accession>
<reference evidence="2" key="1">
    <citation type="submission" date="2017-07" db="EMBL/GenBank/DDBJ databases">
        <title>Taro Niue Genome Assembly and Annotation.</title>
        <authorList>
            <person name="Atibalentja N."/>
            <person name="Keating K."/>
            <person name="Fields C.J."/>
        </authorList>
    </citation>
    <scope>NUCLEOTIDE SEQUENCE</scope>
    <source>
        <strain evidence="2">Niue_2</strain>
        <tissue evidence="2">Leaf</tissue>
    </source>
</reference>
<evidence type="ECO:0000256" key="1">
    <source>
        <dbReference type="SAM" id="MobiDB-lite"/>
    </source>
</evidence>
<organism evidence="2 3">
    <name type="scientific">Colocasia esculenta</name>
    <name type="common">Wild taro</name>
    <name type="synonym">Arum esculentum</name>
    <dbReference type="NCBI Taxonomy" id="4460"/>
    <lineage>
        <taxon>Eukaryota</taxon>
        <taxon>Viridiplantae</taxon>
        <taxon>Streptophyta</taxon>
        <taxon>Embryophyta</taxon>
        <taxon>Tracheophyta</taxon>
        <taxon>Spermatophyta</taxon>
        <taxon>Magnoliopsida</taxon>
        <taxon>Liliopsida</taxon>
        <taxon>Araceae</taxon>
        <taxon>Aroideae</taxon>
        <taxon>Colocasieae</taxon>
        <taxon>Colocasia</taxon>
    </lineage>
</organism>
<evidence type="ECO:0000313" key="2">
    <source>
        <dbReference type="EMBL" id="MQL94506.1"/>
    </source>
</evidence>
<feature type="region of interest" description="Disordered" evidence="1">
    <location>
        <begin position="39"/>
        <end position="59"/>
    </location>
</feature>
<protein>
    <submittedName>
        <fullName evidence="2">Uncharacterized protein</fullName>
    </submittedName>
</protein>
<gene>
    <name evidence="2" type="ORF">Taro_027164</name>
</gene>
<name>A0A843VHA4_COLES</name>